<evidence type="ECO:0000256" key="11">
    <source>
        <dbReference type="ARBA" id="ARBA00022763"/>
    </source>
</evidence>
<dbReference type="Pfam" id="PF02260">
    <property type="entry name" value="FATC"/>
    <property type="match status" value="1"/>
</dbReference>
<comment type="function">
    <text evidence="17 20">Serine/threonine protein kinase which activates checkpoint signaling upon genotoxic stresses such as ionizing radiation (IR), ultraviolet light (UV), or DNA replication stalling, thereby acting as a DNA damage sensor. Recognizes the substrate consensus sequence [ST]-Q. Phosphorylates histone H2A to form H2AS128ph (gamma-H2A) at sites of DNA damage, involved in the regulation of DNA damage response mechanism. Required for the control of telomere length and genome stability.</text>
</comment>
<accession>A0A8H6CEN0</accession>
<name>A0A8H6CEN0_9LECA</name>
<comment type="subunit">
    <text evidence="4">Associates with DNA double-strand breaks.</text>
</comment>
<proteinExistence type="inferred from homology"/>
<keyword evidence="7 20" id="KW-0158">Chromosome</keyword>
<dbReference type="GO" id="GO:0006325">
    <property type="term" value="P:chromatin organization"/>
    <property type="evidence" value="ECO:0007669"/>
    <property type="project" value="UniProtKB-KW"/>
</dbReference>
<evidence type="ECO:0000259" key="24">
    <source>
        <dbReference type="PROSITE" id="PS51190"/>
    </source>
</evidence>
<evidence type="ECO:0000256" key="14">
    <source>
        <dbReference type="ARBA" id="ARBA00022853"/>
    </source>
</evidence>
<dbReference type="CDD" id="cd05171">
    <property type="entry name" value="PIKKc_ATM"/>
    <property type="match status" value="1"/>
</dbReference>
<dbReference type="PROSITE" id="PS51189">
    <property type="entry name" value="FAT"/>
    <property type="match status" value="1"/>
</dbReference>
<evidence type="ECO:0000256" key="2">
    <source>
        <dbReference type="ARBA" id="ARBA00004574"/>
    </source>
</evidence>
<dbReference type="SMART" id="SM01342">
    <property type="entry name" value="TAN"/>
    <property type="match status" value="1"/>
</dbReference>
<dbReference type="EMBL" id="JACCJB010000012">
    <property type="protein sequence ID" value="KAF6222180.1"/>
    <property type="molecule type" value="Genomic_DNA"/>
</dbReference>
<evidence type="ECO:0000256" key="12">
    <source>
        <dbReference type="ARBA" id="ARBA00022777"/>
    </source>
</evidence>
<evidence type="ECO:0000256" key="9">
    <source>
        <dbReference type="ARBA" id="ARBA00022679"/>
    </source>
</evidence>
<dbReference type="GO" id="GO:0005524">
    <property type="term" value="F:ATP binding"/>
    <property type="evidence" value="ECO:0007669"/>
    <property type="project" value="UniProtKB-KW"/>
</dbReference>
<dbReference type="PROSITE" id="PS50290">
    <property type="entry name" value="PI3_4_KINASE_3"/>
    <property type="match status" value="1"/>
</dbReference>
<reference evidence="25 26" key="1">
    <citation type="journal article" date="2020" name="Genomics">
        <title>Complete, high-quality genomes from long-read metagenomic sequencing of two wolf lichen thalli reveals enigmatic genome architecture.</title>
        <authorList>
            <person name="McKenzie S.K."/>
            <person name="Walston R.F."/>
            <person name="Allen J.L."/>
        </authorList>
    </citation>
    <scope>NUCLEOTIDE SEQUENCE [LARGE SCALE GENOMIC DNA]</scope>
    <source>
        <strain evidence="25">WasteWater1</strain>
    </source>
</reference>
<dbReference type="GO" id="GO:0035556">
    <property type="term" value="P:intracellular signal transduction"/>
    <property type="evidence" value="ECO:0007669"/>
    <property type="project" value="UniProtKB-ARBA"/>
</dbReference>
<evidence type="ECO:0000256" key="20">
    <source>
        <dbReference type="RuleBase" id="RU365027"/>
    </source>
</evidence>
<evidence type="ECO:0000259" key="23">
    <source>
        <dbReference type="PROSITE" id="PS51189"/>
    </source>
</evidence>
<evidence type="ECO:0000256" key="1">
    <source>
        <dbReference type="ARBA" id="ARBA00004123"/>
    </source>
</evidence>
<dbReference type="GO" id="GO:0004674">
    <property type="term" value="F:protein serine/threonine kinase activity"/>
    <property type="evidence" value="ECO:0007669"/>
    <property type="project" value="UniProtKB-KW"/>
</dbReference>
<keyword evidence="15 20" id="KW-0779">Telomere</keyword>
<evidence type="ECO:0000256" key="10">
    <source>
        <dbReference type="ARBA" id="ARBA00022741"/>
    </source>
</evidence>
<dbReference type="Gene3D" id="3.30.1010.10">
    <property type="entry name" value="Phosphatidylinositol 3-kinase Catalytic Subunit, Chain A, domain 4"/>
    <property type="match status" value="1"/>
</dbReference>
<dbReference type="PANTHER" id="PTHR37079:SF4">
    <property type="entry name" value="SERINE_THREONINE-PROTEIN KINASE ATM"/>
    <property type="match status" value="1"/>
</dbReference>
<keyword evidence="16 20" id="KW-0539">Nucleus</keyword>
<dbReference type="InterPro" id="IPR003152">
    <property type="entry name" value="FATC_dom"/>
</dbReference>
<keyword evidence="26" id="KW-1185">Reference proteome</keyword>
<feature type="region of interest" description="Disordered" evidence="21">
    <location>
        <begin position="182"/>
        <end position="233"/>
    </location>
</feature>
<dbReference type="Proteomes" id="UP000593566">
    <property type="component" value="Unassembled WGS sequence"/>
</dbReference>
<keyword evidence="9 20" id="KW-0808">Transferase</keyword>
<comment type="subcellular location">
    <subcellularLocation>
        <location evidence="2 20">Chromosome</location>
        <location evidence="2 20">Telomere</location>
    </subcellularLocation>
    <subcellularLocation>
        <location evidence="1 20">Nucleus</location>
    </subcellularLocation>
</comment>
<dbReference type="Pfam" id="PF00454">
    <property type="entry name" value="PI3_PI4_kinase"/>
    <property type="match status" value="1"/>
</dbReference>
<dbReference type="GO" id="GO:0000781">
    <property type="term" value="C:chromosome, telomeric region"/>
    <property type="evidence" value="ECO:0007669"/>
    <property type="project" value="UniProtKB-SubCell"/>
</dbReference>
<dbReference type="GO" id="GO:0006281">
    <property type="term" value="P:DNA repair"/>
    <property type="evidence" value="ECO:0007669"/>
    <property type="project" value="InterPro"/>
</dbReference>
<sequence length="2950" mass="331045">MARVKGLKRLKDEPGFNGAIEQENLRSERVDERSVALIDLRRIINSNRENVDLVDAKDDSYHTVLESVFRAAKIEKSNYARASKSTKTKIEGRLSACAALVRTVVEVGLRKLRYKTVKALVEHIIQTLQTADGGYCEPLVPDYFRALATLLEYKAHPEHFLGDDWHEVVDFCVQAARDLNKPSEPNESGLSGGSRFLNGSRSNRNSHSRSATPSTIGDHGRKSSNNISQRATHSQLKGSDDQIVLCLQHLASVPNAPISDRADVILATLVGILQSYHKASSTQQAAFECINSIMSRIVAINLDLSLRTMKRVIPLLRRCWEPKEGAATLNDTLLAFLSYGEILLPRMISEDQTGDCNVTLQALVEVLRNDYCLRRPRGQLQMDDLVLLDPCCSTSRQMPLRTRTLQVRLDGFRAESPWCLISMSAAITVALENAVIVREDLSDGDKVQDSKRQKLEHPLDDILHHVKGSLLPEKLYGLQMFVFVCDSLPFDEGTLQCHLDVLLPLLSESDGSIVSWAMLAMTSAASQTAARKLSLKDYWLRIWRIAARLITSTSTCRAACQLMSHILDLALIQYADIADIVDGMTKSVDLNGPAECDESATTLWTILVVLKGRGNLGSASEASENILRWLFHRWSPAKRRDRRNTLYIAQHFSTFCTLRLICICLGLATPSMGSQSALNLGMLAQASLRSSRDRKLMKYILLADDPLQCEEKVSISKLQTSDIRLAYSKFQILATSVINFFISEGSALLRNQFSSATESASGMNVEVIRITTSFSIIGYALLSSPRLHDVHQSKQLQGILQDLKIGLKQCMFHHNDHRECIKGLLESFDAILGPIDQLALRKDILMDGAIAMSQEFDQKFWHETLRSDSPSAVDIEQNAMDLDSEFESHISTNRERDNLLDNTHYEVDASTNVTAFRACVAAKICFLSNMKEPEDPGSTVASRAISSTIDYLTSLQPRDFLVCRVFLRELLDSGIRIAEDDANTLLEYLAQIIIHPYDLERSEVSMGVCLDVLTGLAEMWINGEGSDLAEVGAQLYKWFISIALKKGISSPHVHICISDLLQKVIKIRPEYARSLSLASARTCLFEVLAQGNVAVKFYIGNKIADIFGLFVLKEHENILEDVIESLPTDRDWIEGIALRLFVLAHLAASWSTLLRRCVYAIFETPTAVPDSAGYAKNCMNHITTSLKLHKLQDLFKLFVSQILYTWLETQPLSSIPYTVFGYATLAELLHDVQDEIVGHVVMRGKDDEAAQLADDLGVSFEKLLETSFSRAAAYSIGRDFAMPTSASTQISKAETHLRNVLGKERYSSLITVHFAKILALFYITIDPDAQIEKGFQKRPASATAYSAYQKIVSKVPANKELPPGQQPTFKARYLFDEIECLCRRTIYDAESLWSPELYVYVFRELLNTIHPELGSLSACVVLRRIRIMICMAGTTALEGYPLELTLHSLRPFLTDAQCSEDAIAIVQYLLDCGASYLKEVPSFLTGHAVSTLTSMKAFFESTQDSTTQESQFKATLSRAQAFHASFVDFLERYSSPHLTEESAKCFRKIVKTSSNIQNGGNARLGTHESELLLELLEDQRSGRNLLDQSSQDAILKFLCTPFEVPSDFRDDILGSDEQAARYASVVWKTCQRAISSPNYLLWAGRVLGRAYASKGLIDWELAFETKLGPESRLNSIQAMSPSSCSRSNVLRLLCDVLMREQSTKAGMAETALRSIVTGTCNTDDYLDCERFLPHSWIRSLLWKQYRLPTIDLRNREGSDLQDSIALKEHQEGSEWIQKLGIALAFSATDDPFLSELTQIIQCLKDLAEDAFPYILHLVLLREADGLETTKRVMSQACRHLFQMCISNETDGTLVYRTRVLLKAILYLRTQPLPHETTEADRAQWLDLDYQQAAAVALKCSMYKTALLFLEIDFSIAAKSSRRRSSAINVQEPTELLLDIFQNIDEQDAFYGVQQPSSLSSMMARLEYEHSGFKSLSFRGAHYDGQIRHSGGEDHIDEESMVRALDSLDLNGLSQSVLSKMTTTGPNAIDSVLRTARKLEQWDISVPASHSSSASTIFRVFQGINNAVDSLSLQTSLNTGFTDSMNQLMVGEGAKSSSHAILGSLAIVTEADEVFSSKRSEELYEVLGRFKDRELWMHSESYEHVKAIISCRETLFSSLSKKPKLQELLKTYPRDARSLESHLLLASSHMSRAHGAIQNALSTVTYLTELVKPCKEVGVDISAAVRLASANVLWDQGEMTASIRVLQDLQGLLDSHVQLIEVSKPELLAKLGHQMSEARLEKPDEIITRYLRPAIKELRGESEGDEAGVVFHEFASFCDKQLQNADGLEDFQRIQKLRERKDAEVGDLDKMIKSASSQAKERDNLKNYRAKAKQWFDIDDREFQRLRESRQTFLRQSLENYLLCLKACDKYENDALRFSALWLENYESDIANEAVSRHVGQVGSRKFAALMNQWSSRLLEKPGQFQSLLSSLVLRICLDHPYHGMYQIFTGFKTKGKDDAAVKRHAAASNIVQELKASKIQNSTWVALHNTNLVFVKFAIERLDDPAIKQGSKVPLRRFATGQRIEQDIQKSRVPPPTMKIELRPDCDYRDVPVIARFEPQFTVASGISMPKIITAIGTDGLKYKQLFKGGTDDLRQDSIMEQVFDQVSSLLKSQRATRQRNLGIRTYKVLPLTATAGIIEFVPNTIPLHDYLLPAHQRHFPKDLKPNNCRKFIADVQTKSVDQRIKIYRNVCEHFHPVLRYFFMERFENPDVWFEKRLAYTRSVAASSILGHVLGLGDRHGQNILLDNETGEVVHIDLGIAFEQGRVLHVPEVVPFRLTRDLVDGMGITKTEGVFRRCCEFTLEALRNESYSIMTILDVLRYDPLYQWSLSPLRLKKMQDAQTENPALPGNEGVGGKKDNEPGEADRALTVVAKKLSKSLSVTATVNELIQQATDEKNLAVLFAGWAAYV</sequence>
<dbReference type="InterPro" id="IPR044107">
    <property type="entry name" value="PIKKc_ATM"/>
</dbReference>
<protein>
    <recommendedName>
        <fullName evidence="6 20">Serine/threonine-protein kinase Tel1</fullName>
        <ecNumber evidence="5 20">2.7.11.1</ecNumber>
    </recommendedName>
</protein>
<dbReference type="RefSeq" id="XP_037151615.1">
    <property type="nucleotide sequence ID" value="XM_037292196.1"/>
</dbReference>
<dbReference type="InterPro" id="IPR036940">
    <property type="entry name" value="PI3/4_kinase_cat_sf"/>
</dbReference>
<dbReference type="PROSITE" id="PS00916">
    <property type="entry name" value="PI3_4_KINASE_2"/>
    <property type="match status" value="1"/>
</dbReference>
<dbReference type="InterPro" id="IPR038980">
    <property type="entry name" value="ATM_plant"/>
</dbReference>
<dbReference type="Gene3D" id="1.10.1070.11">
    <property type="entry name" value="Phosphatidylinositol 3-/4-kinase, catalytic domain"/>
    <property type="match status" value="1"/>
</dbReference>
<evidence type="ECO:0000256" key="4">
    <source>
        <dbReference type="ARBA" id="ARBA00011370"/>
    </source>
</evidence>
<dbReference type="SMART" id="SM01343">
    <property type="entry name" value="FATC"/>
    <property type="match status" value="1"/>
</dbReference>
<dbReference type="PROSITE" id="PS51190">
    <property type="entry name" value="FATC"/>
    <property type="match status" value="1"/>
</dbReference>
<evidence type="ECO:0000259" key="22">
    <source>
        <dbReference type="PROSITE" id="PS50290"/>
    </source>
</evidence>
<comment type="similarity">
    <text evidence="3 20">Belongs to the PI3/PI4-kinase family. ATM subfamily.</text>
</comment>
<dbReference type="PANTHER" id="PTHR37079">
    <property type="entry name" value="SERINE/THREONINE-PROTEIN KINASE ATM"/>
    <property type="match status" value="1"/>
</dbReference>
<evidence type="ECO:0000313" key="26">
    <source>
        <dbReference type="Proteomes" id="UP000593566"/>
    </source>
</evidence>
<evidence type="ECO:0000256" key="21">
    <source>
        <dbReference type="SAM" id="MobiDB-lite"/>
    </source>
</evidence>
<dbReference type="InterPro" id="IPR018936">
    <property type="entry name" value="PI3/4_kinase_CS"/>
</dbReference>
<dbReference type="SUPFAM" id="SSF48371">
    <property type="entry name" value="ARM repeat"/>
    <property type="match status" value="1"/>
</dbReference>
<evidence type="ECO:0000256" key="7">
    <source>
        <dbReference type="ARBA" id="ARBA00022454"/>
    </source>
</evidence>
<gene>
    <name evidence="25" type="ORF">HO133_001266</name>
</gene>
<keyword evidence="8 20" id="KW-0723">Serine/threonine-protein kinase</keyword>
<feature type="region of interest" description="Disordered" evidence="21">
    <location>
        <begin position="2880"/>
        <end position="2903"/>
    </location>
</feature>
<feature type="domain" description="FATC" evidence="24">
    <location>
        <begin position="2918"/>
        <end position="2950"/>
    </location>
</feature>
<comment type="caution">
    <text evidence="25">The sequence shown here is derived from an EMBL/GenBank/DDBJ whole genome shotgun (WGS) entry which is preliminary data.</text>
</comment>
<evidence type="ECO:0000256" key="13">
    <source>
        <dbReference type="ARBA" id="ARBA00022840"/>
    </source>
</evidence>
<evidence type="ECO:0000256" key="19">
    <source>
        <dbReference type="ARBA" id="ARBA00048679"/>
    </source>
</evidence>
<feature type="compositionally biased region" description="Low complexity" evidence="21">
    <location>
        <begin position="198"/>
        <end position="210"/>
    </location>
</feature>
<comment type="catalytic activity">
    <reaction evidence="18 20">
        <text>L-threonyl-[protein] + ATP = O-phospho-L-threonyl-[protein] + ADP + H(+)</text>
        <dbReference type="Rhea" id="RHEA:46608"/>
        <dbReference type="Rhea" id="RHEA-COMP:11060"/>
        <dbReference type="Rhea" id="RHEA-COMP:11605"/>
        <dbReference type="ChEBI" id="CHEBI:15378"/>
        <dbReference type="ChEBI" id="CHEBI:30013"/>
        <dbReference type="ChEBI" id="CHEBI:30616"/>
        <dbReference type="ChEBI" id="CHEBI:61977"/>
        <dbReference type="ChEBI" id="CHEBI:456216"/>
        <dbReference type="EC" id="2.7.11.1"/>
    </reaction>
</comment>
<dbReference type="InterPro" id="IPR011009">
    <property type="entry name" value="Kinase-like_dom_sf"/>
</dbReference>
<evidence type="ECO:0000256" key="3">
    <source>
        <dbReference type="ARBA" id="ARBA00010769"/>
    </source>
</evidence>
<feature type="domain" description="FAT" evidence="23">
    <location>
        <begin position="1891"/>
        <end position="2493"/>
    </location>
</feature>
<evidence type="ECO:0000256" key="6">
    <source>
        <dbReference type="ARBA" id="ARBA00014619"/>
    </source>
</evidence>
<feature type="domain" description="PI3K/PI4K catalytic" evidence="22">
    <location>
        <begin position="2597"/>
        <end position="2909"/>
    </location>
</feature>
<evidence type="ECO:0000256" key="5">
    <source>
        <dbReference type="ARBA" id="ARBA00012513"/>
    </source>
</evidence>
<comment type="catalytic activity">
    <reaction evidence="19">
        <text>L-seryl-[protein] + ATP = O-phospho-L-seryl-[protein] + ADP + H(+)</text>
        <dbReference type="Rhea" id="RHEA:17989"/>
        <dbReference type="Rhea" id="RHEA-COMP:9863"/>
        <dbReference type="Rhea" id="RHEA-COMP:11604"/>
        <dbReference type="ChEBI" id="CHEBI:15378"/>
        <dbReference type="ChEBI" id="CHEBI:29999"/>
        <dbReference type="ChEBI" id="CHEBI:30616"/>
        <dbReference type="ChEBI" id="CHEBI:83421"/>
        <dbReference type="ChEBI" id="CHEBI:456216"/>
        <dbReference type="EC" id="2.7.11.1"/>
    </reaction>
</comment>
<evidence type="ECO:0000256" key="15">
    <source>
        <dbReference type="ARBA" id="ARBA00022895"/>
    </source>
</evidence>
<dbReference type="GeneID" id="59329682"/>
<evidence type="ECO:0000256" key="17">
    <source>
        <dbReference type="ARBA" id="ARBA00025079"/>
    </source>
</evidence>
<dbReference type="PROSITE" id="PS00915">
    <property type="entry name" value="PI3_4_KINASE_1"/>
    <property type="match status" value="1"/>
</dbReference>
<dbReference type="EC" id="2.7.11.1" evidence="5 20"/>
<dbReference type="SUPFAM" id="SSF56112">
    <property type="entry name" value="Protein kinase-like (PK-like)"/>
    <property type="match status" value="1"/>
</dbReference>
<keyword evidence="11 20" id="KW-0227">DNA damage</keyword>
<evidence type="ECO:0000256" key="8">
    <source>
        <dbReference type="ARBA" id="ARBA00022527"/>
    </source>
</evidence>
<dbReference type="InterPro" id="IPR000403">
    <property type="entry name" value="PI3/4_kinase_cat_dom"/>
</dbReference>
<organism evidence="25 26">
    <name type="scientific">Letharia lupina</name>
    <dbReference type="NCBI Taxonomy" id="560253"/>
    <lineage>
        <taxon>Eukaryota</taxon>
        <taxon>Fungi</taxon>
        <taxon>Dikarya</taxon>
        <taxon>Ascomycota</taxon>
        <taxon>Pezizomycotina</taxon>
        <taxon>Lecanoromycetes</taxon>
        <taxon>OSLEUM clade</taxon>
        <taxon>Lecanoromycetidae</taxon>
        <taxon>Lecanorales</taxon>
        <taxon>Lecanorineae</taxon>
        <taxon>Parmeliaceae</taxon>
        <taxon>Letharia</taxon>
    </lineage>
</organism>
<evidence type="ECO:0000256" key="16">
    <source>
        <dbReference type="ARBA" id="ARBA00023242"/>
    </source>
</evidence>
<keyword evidence="12 20" id="KW-0418">Kinase</keyword>
<dbReference type="Pfam" id="PF11640">
    <property type="entry name" value="TAN"/>
    <property type="match status" value="1"/>
</dbReference>
<dbReference type="InterPro" id="IPR016024">
    <property type="entry name" value="ARM-type_fold"/>
</dbReference>
<dbReference type="InterPro" id="IPR014009">
    <property type="entry name" value="PIK_FAT"/>
</dbReference>
<dbReference type="InterPro" id="IPR021668">
    <property type="entry name" value="TAN"/>
</dbReference>
<keyword evidence="14 20" id="KW-0156">Chromatin regulator</keyword>
<evidence type="ECO:0000256" key="18">
    <source>
        <dbReference type="ARBA" id="ARBA00047899"/>
    </source>
</evidence>
<dbReference type="GO" id="GO:0005634">
    <property type="term" value="C:nucleus"/>
    <property type="evidence" value="ECO:0007669"/>
    <property type="project" value="UniProtKB-SubCell"/>
</dbReference>
<evidence type="ECO:0000313" key="25">
    <source>
        <dbReference type="EMBL" id="KAF6222180.1"/>
    </source>
</evidence>
<keyword evidence="13 20" id="KW-0067">ATP-binding</keyword>
<feature type="compositionally biased region" description="Polar residues" evidence="21">
    <location>
        <begin position="223"/>
        <end position="233"/>
    </location>
</feature>
<dbReference type="SMART" id="SM00146">
    <property type="entry name" value="PI3Kc"/>
    <property type="match status" value="1"/>
</dbReference>
<keyword evidence="10 20" id="KW-0547">Nucleotide-binding</keyword>
<dbReference type="FunFam" id="3.30.1010.10:FF:000019">
    <property type="entry name" value="Serine/threonine-protein kinase Tel1"/>
    <property type="match status" value="1"/>
</dbReference>